<evidence type="ECO:0000313" key="3">
    <source>
        <dbReference type="Proteomes" id="UP001347796"/>
    </source>
</evidence>
<organism evidence="2 3">
    <name type="scientific">Patella caerulea</name>
    <name type="common">Rayed Mediterranean limpet</name>
    <dbReference type="NCBI Taxonomy" id="87958"/>
    <lineage>
        <taxon>Eukaryota</taxon>
        <taxon>Metazoa</taxon>
        <taxon>Spiralia</taxon>
        <taxon>Lophotrochozoa</taxon>
        <taxon>Mollusca</taxon>
        <taxon>Gastropoda</taxon>
        <taxon>Patellogastropoda</taxon>
        <taxon>Patelloidea</taxon>
        <taxon>Patellidae</taxon>
        <taxon>Patella</taxon>
    </lineage>
</organism>
<protein>
    <submittedName>
        <fullName evidence="2">Uncharacterized protein</fullName>
    </submittedName>
</protein>
<feature type="region of interest" description="Disordered" evidence="1">
    <location>
        <begin position="1"/>
        <end position="40"/>
    </location>
</feature>
<proteinExistence type="predicted"/>
<gene>
    <name evidence="2" type="ORF">SNE40_018110</name>
</gene>
<dbReference type="AlphaFoldDB" id="A0AAN8JA33"/>
<dbReference type="EMBL" id="JAZGQO010000013">
    <property type="protein sequence ID" value="KAK6171668.1"/>
    <property type="molecule type" value="Genomic_DNA"/>
</dbReference>
<sequence length="122" mass="13651">MDINENNKVNESTKTIVPEGNKENPESVDQPEPTIISETHSSNYTSKNLNTLYPSENLWTTQKDGTVRLRMTEKGGGSEPPQTVVAMLLSTSERIPNNAALCRFITLVKISFLFNLKKKIIL</sequence>
<evidence type="ECO:0000256" key="1">
    <source>
        <dbReference type="SAM" id="MobiDB-lite"/>
    </source>
</evidence>
<feature type="compositionally biased region" description="Polar residues" evidence="1">
    <location>
        <begin position="1"/>
        <end position="15"/>
    </location>
</feature>
<accession>A0AAN8JA33</accession>
<reference evidence="2 3" key="1">
    <citation type="submission" date="2024-01" db="EMBL/GenBank/DDBJ databases">
        <title>The genome of the rayed Mediterranean limpet Patella caerulea (Linnaeus, 1758).</title>
        <authorList>
            <person name="Anh-Thu Weber A."/>
            <person name="Halstead-Nussloch G."/>
        </authorList>
    </citation>
    <scope>NUCLEOTIDE SEQUENCE [LARGE SCALE GENOMIC DNA]</scope>
    <source>
        <strain evidence="2">AATW-2023a</strain>
        <tissue evidence="2">Whole specimen</tissue>
    </source>
</reference>
<name>A0AAN8JA33_PATCE</name>
<dbReference type="Proteomes" id="UP001347796">
    <property type="component" value="Unassembled WGS sequence"/>
</dbReference>
<comment type="caution">
    <text evidence="2">The sequence shown here is derived from an EMBL/GenBank/DDBJ whole genome shotgun (WGS) entry which is preliminary data.</text>
</comment>
<keyword evidence="3" id="KW-1185">Reference proteome</keyword>
<evidence type="ECO:0000313" key="2">
    <source>
        <dbReference type="EMBL" id="KAK6171668.1"/>
    </source>
</evidence>